<dbReference type="PANTHER" id="PTHR12395:SF9">
    <property type="entry name" value="DECAPPING AND EXORIBONUCLEASE PROTEIN"/>
    <property type="match status" value="1"/>
</dbReference>
<evidence type="ECO:0000313" key="5">
    <source>
        <dbReference type="EMBL" id="CAF3590986.1"/>
    </source>
</evidence>
<dbReference type="AlphaFoldDB" id="A0A814DJG8"/>
<keyword evidence="2" id="KW-0547">Nucleotide-binding</keyword>
<comment type="similarity">
    <text evidence="1 2">Belongs to the DXO/Dom3Z family.</text>
</comment>
<accession>A0A814DJG8</accession>
<keyword evidence="2" id="KW-0539">Nucleus</keyword>
<dbReference type="Pfam" id="PF08652">
    <property type="entry name" value="RAI1"/>
    <property type="match status" value="1"/>
</dbReference>
<evidence type="ECO:0000256" key="2">
    <source>
        <dbReference type="RuleBase" id="RU367113"/>
    </source>
</evidence>
<reference evidence="4" key="1">
    <citation type="submission" date="2021-02" db="EMBL/GenBank/DDBJ databases">
        <authorList>
            <person name="Nowell W R."/>
        </authorList>
    </citation>
    <scope>NUCLEOTIDE SEQUENCE</scope>
</reference>
<protein>
    <recommendedName>
        <fullName evidence="2">Decapping nuclease</fullName>
        <ecNumber evidence="2">3.6.1.-</ecNumber>
    </recommendedName>
</protein>
<evidence type="ECO:0000259" key="3">
    <source>
        <dbReference type="Pfam" id="PF08652"/>
    </source>
</evidence>
<organism evidence="4 6">
    <name type="scientific">Rotaria sordida</name>
    <dbReference type="NCBI Taxonomy" id="392033"/>
    <lineage>
        <taxon>Eukaryota</taxon>
        <taxon>Metazoa</taxon>
        <taxon>Spiralia</taxon>
        <taxon>Gnathifera</taxon>
        <taxon>Rotifera</taxon>
        <taxon>Eurotatoria</taxon>
        <taxon>Bdelloidea</taxon>
        <taxon>Philodinida</taxon>
        <taxon>Philodinidae</taxon>
        <taxon>Rotaria</taxon>
    </lineage>
</organism>
<comment type="cofactor">
    <cofactor evidence="2">
        <name>a divalent metal cation</name>
        <dbReference type="ChEBI" id="CHEBI:60240"/>
    </cofactor>
</comment>
<keyword evidence="2" id="KW-0479">Metal-binding</keyword>
<evidence type="ECO:0000313" key="4">
    <source>
        <dbReference type="EMBL" id="CAF0955281.1"/>
    </source>
</evidence>
<dbReference type="GO" id="GO:0004518">
    <property type="term" value="F:nuclease activity"/>
    <property type="evidence" value="ECO:0007669"/>
    <property type="project" value="UniProtKB-KW"/>
</dbReference>
<comment type="function">
    <text evidence="2">Decapping enzyme for NAD-capped RNAs: specifically hydrolyzes the nicotinamide adenine dinucleotide (NAD) cap from a subset of RNAs by removing the entire NAD moiety from the 5'-end of an NAD-capped RNA.</text>
</comment>
<dbReference type="PANTHER" id="PTHR12395">
    <property type="entry name" value="DOM-3 RELATED"/>
    <property type="match status" value="1"/>
</dbReference>
<dbReference type="EC" id="3.6.1.-" evidence="2"/>
<name>A0A814DJG8_9BILA</name>
<dbReference type="InterPro" id="IPR039039">
    <property type="entry name" value="RAI1-like_fam"/>
</dbReference>
<dbReference type="Proteomes" id="UP000663874">
    <property type="component" value="Unassembled WGS sequence"/>
</dbReference>
<evidence type="ECO:0000313" key="6">
    <source>
        <dbReference type="Proteomes" id="UP000663889"/>
    </source>
</evidence>
<dbReference type="InterPro" id="IPR013961">
    <property type="entry name" value="RAI1"/>
</dbReference>
<keyword evidence="2" id="KW-0378">Hydrolase</keyword>
<dbReference type="GO" id="GO:0000956">
    <property type="term" value="P:nuclear-transcribed mRNA catabolic process"/>
    <property type="evidence" value="ECO:0007669"/>
    <property type="project" value="TreeGrafter"/>
</dbReference>
<comment type="subcellular location">
    <subcellularLocation>
        <location evidence="2">Nucleus</location>
    </subcellularLocation>
</comment>
<comment type="caution">
    <text evidence="4">The sequence shown here is derived from an EMBL/GenBank/DDBJ whole genome shotgun (WGS) entry which is preliminary data.</text>
</comment>
<evidence type="ECO:0000256" key="1">
    <source>
        <dbReference type="ARBA" id="ARBA00006562"/>
    </source>
</evidence>
<dbReference type="GO" id="GO:0034353">
    <property type="term" value="F:mRNA 5'-diphosphatase activity"/>
    <property type="evidence" value="ECO:0007669"/>
    <property type="project" value="TreeGrafter"/>
</dbReference>
<dbReference type="EMBL" id="CAJOBE010000185">
    <property type="protein sequence ID" value="CAF3590986.1"/>
    <property type="molecule type" value="Genomic_DNA"/>
</dbReference>
<gene>
    <name evidence="5" type="ORF">FNK824_LOCUS2918</name>
    <name evidence="4" type="ORF">SEV965_LOCUS8474</name>
</gene>
<dbReference type="GO" id="GO:0005634">
    <property type="term" value="C:nucleus"/>
    <property type="evidence" value="ECO:0007669"/>
    <property type="project" value="UniProtKB-SubCell"/>
</dbReference>
<dbReference type="GO" id="GO:0000166">
    <property type="term" value="F:nucleotide binding"/>
    <property type="evidence" value="ECO:0007669"/>
    <property type="project" value="UniProtKB-KW"/>
</dbReference>
<keyword evidence="2" id="KW-0540">Nuclease</keyword>
<proteinExistence type="inferred from homology"/>
<dbReference type="GO" id="GO:0003723">
    <property type="term" value="F:RNA binding"/>
    <property type="evidence" value="ECO:0007669"/>
    <property type="project" value="UniProtKB-KW"/>
</dbReference>
<sequence>MSSSLTYFNKDTFLDGTGRGKLSRQVAFTLQSNMESPCPPSLSIIKDKTKKKKHHHIPEIVSIDIKLPLPPNMEHNKPIFIPCEQFPSDYISPTSLSILHWSKYHGRNISFYLKDIGYFSTADRSDANRCREDFRYLKQLIYDINDIRQLKQMKIEFDLNIGSAYLNPAEPATSLDSILWWISRHKTSLLDKKGRFTFDFVAWRGTIRKIMSSLFNYDTDWRIGVIHYRGAYFFHVFHTETELNIEFGQTPIEKRMCYWGHKFEDYLCSETPPLFPSPKKLFSLVNLATLGVHTLVYGSEIDACTPDSILNDDNNNNSKTITNLNNDIDSNKTHKKKRTYVEIKVVYAQNMLELHTTTARKYGKWWSQCFLTGIEQILLGFRDDYGIVRQIQPLLIKDIETRARTWSSSSFLSFLNEFCAFVRKTITKDYFEDGKTVYLFYFSPQEKKIKWRTTTESAYQFLPDWFTSQDFSSSEVVIPSEH</sequence>
<dbReference type="GO" id="GO:0005829">
    <property type="term" value="C:cytosol"/>
    <property type="evidence" value="ECO:0007669"/>
    <property type="project" value="TreeGrafter"/>
</dbReference>
<dbReference type="GO" id="GO:0046872">
    <property type="term" value="F:metal ion binding"/>
    <property type="evidence" value="ECO:0007669"/>
    <property type="project" value="UniProtKB-KW"/>
</dbReference>
<feature type="domain" description="RAI1-like" evidence="3">
    <location>
        <begin position="116"/>
        <end position="466"/>
    </location>
</feature>
<keyword evidence="2" id="KW-0694">RNA-binding</keyword>
<dbReference type="GO" id="GO:0110155">
    <property type="term" value="P:NAD-cap decapping"/>
    <property type="evidence" value="ECO:0007669"/>
    <property type="project" value="TreeGrafter"/>
</dbReference>
<dbReference type="EMBL" id="CAJNOU010000314">
    <property type="protein sequence ID" value="CAF0955281.1"/>
    <property type="molecule type" value="Genomic_DNA"/>
</dbReference>
<dbReference type="Proteomes" id="UP000663889">
    <property type="component" value="Unassembled WGS sequence"/>
</dbReference>